<dbReference type="SMART" id="SM00052">
    <property type="entry name" value="EAL"/>
    <property type="match status" value="1"/>
</dbReference>
<dbReference type="InterPro" id="IPR043128">
    <property type="entry name" value="Rev_trsase/Diguanyl_cyclase"/>
</dbReference>
<feature type="transmembrane region" description="Helical" evidence="1">
    <location>
        <begin position="6"/>
        <end position="31"/>
    </location>
</feature>
<dbReference type="InParanoid" id="A0A397QUN1"/>
<dbReference type="EMBL" id="QXEV01000040">
    <property type="protein sequence ID" value="RIA64768.1"/>
    <property type="molecule type" value="Genomic_DNA"/>
</dbReference>
<dbReference type="CDD" id="cd01948">
    <property type="entry name" value="EAL"/>
    <property type="match status" value="1"/>
</dbReference>
<accession>A0A397QUN1</accession>
<dbReference type="RefSeq" id="WP_119016976.1">
    <property type="nucleotide sequence ID" value="NZ_QXEV01000040.1"/>
</dbReference>
<evidence type="ECO:0000313" key="4">
    <source>
        <dbReference type="Proteomes" id="UP000266506"/>
    </source>
</evidence>
<keyword evidence="1" id="KW-1133">Transmembrane helix</keyword>
<dbReference type="Pfam" id="PF00563">
    <property type="entry name" value="EAL"/>
    <property type="match status" value="1"/>
</dbReference>
<dbReference type="Pfam" id="PF00990">
    <property type="entry name" value="GGDEF"/>
    <property type="match status" value="1"/>
</dbReference>
<feature type="transmembrane region" description="Helical" evidence="1">
    <location>
        <begin position="261"/>
        <end position="283"/>
    </location>
</feature>
<dbReference type="InterPro" id="IPR035919">
    <property type="entry name" value="EAL_sf"/>
</dbReference>
<reference evidence="3 4" key="1">
    <citation type="submission" date="2018-08" db="EMBL/GenBank/DDBJ databases">
        <title>Genomic Encyclopedia of Archaeal and Bacterial Type Strains, Phase II (KMG-II): from individual species to whole genera.</title>
        <authorList>
            <person name="Goeker M."/>
        </authorList>
    </citation>
    <scope>NUCLEOTIDE SEQUENCE [LARGE SCALE GENOMIC DNA]</scope>
    <source>
        <strain evidence="3 4">ATCC 27112</strain>
    </source>
</reference>
<name>A0A397QUN1_9MOLU</name>
<keyword evidence="4" id="KW-1185">Reference proteome</keyword>
<evidence type="ECO:0000256" key="1">
    <source>
        <dbReference type="SAM" id="Phobius"/>
    </source>
</evidence>
<protein>
    <submittedName>
        <fullName evidence="3">EAL domain-containing protein (Putative c-di-GMP-specific phosphodiesterase class I)</fullName>
    </submittedName>
</protein>
<dbReference type="OrthoDB" id="384273at2"/>
<dbReference type="InterPro" id="IPR000160">
    <property type="entry name" value="GGDEF_dom"/>
</dbReference>
<dbReference type="InterPro" id="IPR050706">
    <property type="entry name" value="Cyclic-di-GMP_PDE-like"/>
</dbReference>
<dbReference type="Gene3D" id="3.30.70.270">
    <property type="match status" value="1"/>
</dbReference>
<feature type="domain" description="EAL" evidence="2">
    <location>
        <begin position="575"/>
        <end position="826"/>
    </location>
</feature>
<dbReference type="Gene3D" id="3.30.450.20">
    <property type="entry name" value="PAS domain"/>
    <property type="match status" value="1"/>
</dbReference>
<evidence type="ECO:0000259" key="2">
    <source>
        <dbReference type="PROSITE" id="PS50883"/>
    </source>
</evidence>
<proteinExistence type="predicted"/>
<organism evidence="3 4">
    <name type="scientific">Anaeroplasma bactoclasticum</name>
    <dbReference type="NCBI Taxonomy" id="2088"/>
    <lineage>
        <taxon>Bacteria</taxon>
        <taxon>Bacillati</taxon>
        <taxon>Mycoplasmatota</taxon>
        <taxon>Mollicutes</taxon>
        <taxon>Anaeroplasmatales</taxon>
        <taxon>Anaeroplasmataceae</taxon>
        <taxon>Anaeroplasma</taxon>
    </lineage>
</organism>
<dbReference type="SUPFAM" id="SSF141868">
    <property type="entry name" value="EAL domain-like"/>
    <property type="match status" value="1"/>
</dbReference>
<dbReference type="Gene3D" id="3.20.20.450">
    <property type="entry name" value="EAL domain"/>
    <property type="match status" value="1"/>
</dbReference>
<keyword evidence="1" id="KW-0812">Transmembrane</keyword>
<dbReference type="PROSITE" id="PS50883">
    <property type="entry name" value="EAL"/>
    <property type="match status" value="1"/>
</dbReference>
<keyword evidence="1" id="KW-0472">Membrane</keyword>
<evidence type="ECO:0000313" key="3">
    <source>
        <dbReference type="EMBL" id="RIA64768.1"/>
    </source>
</evidence>
<dbReference type="Proteomes" id="UP000266506">
    <property type="component" value="Unassembled WGS sequence"/>
</dbReference>
<dbReference type="InterPro" id="IPR029787">
    <property type="entry name" value="Nucleotide_cyclase"/>
</dbReference>
<dbReference type="SUPFAM" id="SSF55073">
    <property type="entry name" value="Nucleotide cyclase"/>
    <property type="match status" value="1"/>
</dbReference>
<comment type="caution">
    <text evidence="3">The sequence shown here is derived from an EMBL/GenBank/DDBJ whole genome shotgun (WGS) entry which is preliminary data.</text>
</comment>
<dbReference type="PANTHER" id="PTHR33121">
    <property type="entry name" value="CYCLIC DI-GMP PHOSPHODIESTERASE PDEF"/>
    <property type="match status" value="1"/>
</dbReference>
<gene>
    <name evidence="3" type="ORF">EI71_01921</name>
</gene>
<sequence length="832" mass="94871">MRVRDLRYYFLAGVVLIVAYAALAVCYYLSIRNGKVENSMMQLGLQAAYVESTTVEEKVDSYYNLYYGDANDDLVSTDNSKTFMVARNQTGLASKFEEVLLEDGTPSGKYKPIFAQAATFDEANYETSQAKDQNYYFYYIKDDSSSNALNGKLVVRIAASTVLEYALNAERQMVIFNDDGDIEFTTVDSNIGFRFLVDNISTEYGIAANDLINHKDINIVLNQHGSLVFSATYIDYLDAYYGTVIPLGDNFLGIDWVIQQAIIYFVAGVIVTALMLGIMVLGVRKCSQLLRADRHAVQATKAMVLRIDPAGKIIFTNKTFKQMYGVTRKLLNVDEFIDVETNEPIIKTIKENKAFECKVPMDLYDEADVRFLHLSPLFISNSYYLMGTDITTDYRMRKHLEIMSGKNSVTKCDNGFTLENQFEKILENNQGYNVAFVEINITKHADIIQVFGKTVYNQLLIQLLDMIKDCFMEHKVYHIDDSKFMVIVPNDEFASVQPLINEFLDLLQRPITVKANNIYLKSKIVIFNVKQGDFAETKLDDIRVKLDLAYRNMASLTGKDYIIYEPTMDGIILAADEMEHDIEMGLIGHEFQMWLQPQFDVFNNRIDGFEALIRWMNPKYRDKSPQLFIELAEQRGHMLDIGKFVIAESFKLAKKLEPYGVHVSINVSPVQLLQVGFVQQLIDEFNSNELKKGSIAVEITETLLMGSMQLITEKLRLLREAGFHIHLDDFCTGYSSMLYLKDLPVDTLKIDKEFTKYIETNKVHENIVKTICNLGNALNLDLICEGVETQEQSDMVKKMGCRVIQGWLIGKAMPYDEAVELLEQYNTGSKKK</sequence>
<dbReference type="AlphaFoldDB" id="A0A397QUN1"/>
<dbReference type="InterPro" id="IPR001633">
    <property type="entry name" value="EAL_dom"/>
</dbReference>
<dbReference type="GO" id="GO:0071111">
    <property type="term" value="F:cyclic-guanylate-specific phosphodiesterase activity"/>
    <property type="evidence" value="ECO:0007669"/>
    <property type="project" value="InterPro"/>
</dbReference>
<dbReference type="PANTHER" id="PTHR33121:SF70">
    <property type="entry name" value="SIGNALING PROTEIN YKOW"/>
    <property type="match status" value="1"/>
</dbReference>